<dbReference type="PANTHER" id="PTHR12532:SF6">
    <property type="entry name" value="TRANSCRIPTIONAL REGULATORY PROTEIN YEBC-RELATED"/>
    <property type="match status" value="1"/>
</dbReference>
<evidence type="ECO:0000256" key="3">
    <source>
        <dbReference type="ARBA" id="ARBA00023015"/>
    </source>
</evidence>
<comment type="subcellular location">
    <subcellularLocation>
        <location evidence="6">Cytoplasm</location>
    </subcellularLocation>
</comment>
<dbReference type="GO" id="GO:0003677">
    <property type="term" value="F:DNA binding"/>
    <property type="evidence" value="ECO:0007669"/>
    <property type="project" value="UniProtKB-UniRule"/>
</dbReference>
<dbReference type="Pfam" id="PF01709">
    <property type="entry name" value="Transcrip_reg"/>
    <property type="match status" value="1"/>
</dbReference>
<accession>A0A1G1UXI7</accession>
<dbReference type="SUPFAM" id="SSF75625">
    <property type="entry name" value="YebC-like"/>
    <property type="match status" value="1"/>
</dbReference>
<dbReference type="Gene3D" id="3.30.70.980">
    <property type="match status" value="2"/>
</dbReference>
<gene>
    <name evidence="9" type="ORF">A2782_01560</name>
</gene>
<dbReference type="GO" id="GO:0006355">
    <property type="term" value="P:regulation of DNA-templated transcription"/>
    <property type="evidence" value="ECO:0007669"/>
    <property type="project" value="UniProtKB-UniRule"/>
</dbReference>
<keyword evidence="2 6" id="KW-0963">Cytoplasm</keyword>
<keyword evidence="3 6" id="KW-0805">Transcription regulation</keyword>
<comment type="similarity">
    <text evidence="1 6">Belongs to the TACO1 family.</text>
</comment>
<evidence type="ECO:0000256" key="2">
    <source>
        <dbReference type="ARBA" id="ARBA00022490"/>
    </source>
</evidence>
<dbReference type="InterPro" id="IPR049083">
    <property type="entry name" value="TACO1_YebC_N"/>
</dbReference>
<keyword evidence="5 6" id="KW-0804">Transcription</keyword>
<dbReference type="AlphaFoldDB" id="A0A1G1UXI7"/>
<comment type="caution">
    <text evidence="9">The sequence shown here is derived from an EMBL/GenBank/DDBJ whole genome shotgun (WGS) entry which is preliminary data.</text>
</comment>
<evidence type="ECO:0000259" key="8">
    <source>
        <dbReference type="Pfam" id="PF20772"/>
    </source>
</evidence>
<dbReference type="NCBIfam" id="TIGR01033">
    <property type="entry name" value="YebC/PmpR family DNA-binding transcriptional regulator"/>
    <property type="match status" value="1"/>
</dbReference>
<evidence type="ECO:0000313" key="9">
    <source>
        <dbReference type="EMBL" id="OGY07810.1"/>
    </source>
</evidence>
<dbReference type="HAMAP" id="MF_00693">
    <property type="entry name" value="Transcrip_reg_TACO1"/>
    <property type="match status" value="1"/>
</dbReference>
<evidence type="ECO:0000313" key="10">
    <source>
        <dbReference type="Proteomes" id="UP000177967"/>
    </source>
</evidence>
<feature type="domain" description="TACO1/YebC-like second and third" evidence="7">
    <location>
        <begin position="82"/>
        <end position="234"/>
    </location>
</feature>
<dbReference type="STRING" id="1797513.A2782_01560"/>
<dbReference type="NCBIfam" id="NF009044">
    <property type="entry name" value="PRK12378.1"/>
    <property type="match status" value="1"/>
</dbReference>
<dbReference type="NCBIfam" id="NF001030">
    <property type="entry name" value="PRK00110.1"/>
    <property type="match status" value="1"/>
</dbReference>
<dbReference type="Pfam" id="PF20772">
    <property type="entry name" value="TACO1_YebC_N"/>
    <property type="match status" value="1"/>
</dbReference>
<organism evidence="9 10">
    <name type="scientific">Candidatus Blackburnbacteria bacterium RIFCSPHIGHO2_01_FULL_43_15b</name>
    <dbReference type="NCBI Taxonomy" id="1797513"/>
    <lineage>
        <taxon>Bacteria</taxon>
        <taxon>Candidatus Blackburniibacteriota</taxon>
    </lineage>
</organism>
<name>A0A1G1UXI7_9BACT</name>
<dbReference type="InterPro" id="IPR029072">
    <property type="entry name" value="YebC-like"/>
</dbReference>
<dbReference type="Proteomes" id="UP000177967">
    <property type="component" value="Unassembled WGS sequence"/>
</dbReference>
<reference evidence="9 10" key="1">
    <citation type="journal article" date="2016" name="Nat. Commun.">
        <title>Thousands of microbial genomes shed light on interconnected biogeochemical processes in an aquifer system.</title>
        <authorList>
            <person name="Anantharaman K."/>
            <person name="Brown C.T."/>
            <person name="Hug L.A."/>
            <person name="Sharon I."/>
            <person name="Castelle C.J."/>
            <person name="Probst A.J."/>
            <person name="Thomas B.C."/>
            <person name="Singh A."/>
            <person name="Wilkins M.J."/>
            <person name="Karaoz U."/>
            <person name="Brodie E.L."/>
            <person name="Williams K.H."/>
            <person name="Hubbard S.S."/>
            <person name="Banfield J.F."/>
        </authorList>
    </citation>
    <scope>NUCLEOTIDE SEQUENCE [LARGE SCALE GENOMIC DNA]</scope>
</reference>
<protein>
    <recommendedName>
        <fullName evidence="6">Probable transcriptional regulatory protein A2782_01560</fullName>
    </recommendedName>
</protein>
<dbReference type="FunFam" id="1.10.10.200:FF:000002">
    <property type="entry name" value="Probable transcriptional regulatory protein CLM62_37755"/>
    <property type="match status" value="1"/>
</dbReference>
<proteinExistence type="inferred from homology"/>
<evidence type="ECO:0000256" key="5">
    <source>
        <dbReference type="ARBA" id="ARBA00023163"/>
    </source>
</evidence>
<keyword evidence="4 6" id="KW-0238">DNA-binding</keyword>
<dbReference type="Gene3D" id="1.10.10.200">
    <property type="match status" value="1"/>
</dbReference>
<evidence type="ECO:0000256" key="6">
    <source>
        <dbReference type="HAMAP-Rule" id="MF_00693"/>
    </source>
</evidence>
<dbReference type="EMBL" id="MHBW01000035">
    <property type="protein sequence ID" value="OGY07810.1"/>
    <property type="molecule type" value="Genomic_DNA"/>
</dbReference>
<dbReference type="InterPro" id="IPR026564">
    <property type="entry name" value="Transcrip_reg_TACO1-like_dom3"/>
</dbReference>
<feature type="domain" description="TACO1/YebC-like N-terminal" evidence="8">
    <location>
        <begin position="5"/>
        <end position="75"/>
    </location>
</feature>
<evidence type="ECO:0000256" key="1">
    <source>
        <dbReference type="ARBA" id="ARBA00008724"/>
    </source>
</evidence>
<dbReference type="InterPro" id="IPR048300">
    <property type="entry name" value="TACO1_YebC-like_2nd/3rd_dom"/>
</dbReference>
<dbReference type="InterPro" id="IPR002876">
    <property type="entry name" value="Transcrip_reg_TACO1-like"/>
</dbReference>
<dbReference type="PANTHER" id="PTHR12532">
    <property type="entry name" value="TRANSLATIONAL ACTIVATOR OF CYTOCHROME C OXIDASE 1"/>
    <property type="match status" value="1"/>
</dbReference>
<sequence length="238" mass="25935">MSGHSKWSTIKRQKGLNDAKKGAIFTKLAKAISIAVKEGGADPGGNVKLRFAIEKARESNMPKDNVEHAIERGTGAGGASLQEMVYEGYGPEGVPIIVEAATDNKNRTAQEMKNLFERGGGTMGSPGSVSFQFERAGQILAEKGTNPEERMLQLIDLGVEDIEEVEDGIEVYTRPEELHKIRHTLEEAGIAVKEAELVFCPRDPMPVQDADKSAKIVKFLESLDDHDDVQKVYAGVDL</sequence>
<evidence type="ECO:0000259" key="7">
    <source>
        <dbReference type="Pfam" id="PF01709"/>
    </source>
</evidence>
<dbReference type="InterPro" id="IPR017856">
    <property type="entry name" value="Integrase-like_N"/>
</dbReference>
<dbReference type="GO" id="GO:0005829">
    <property type="term" value="C:cytosol"/>
    <property type="evidence" value="ECO:0007669"/>
    <property type="project" value="TreeGrafter"/>
</dbReference>
<evidence type="ECO:0000256" key="4">
    <source>
        <dbReference type="ARBA" id="ARBA00023125"/>
    </source>
</evidence>